<gene>
    <name evidence="6" type="ORF">VT98_10972</name>
</gene>
<keyword evidence="2" id="KW-0677">Repeat</keyword>
<dbReference type="SUPFAM" id="SSF51735">
    <property type="entry name" value="NAD(P)-binding Rossmann-fold domains"/>
    <property type="match status" value="1"/>
</dbReference>
<organism evidence="6 7">
    <name type="scientific">Candidatus Electrothrix communis</name>
    <dbReference type="NCBI Taxonomy" id="1859133"/>
    <lineage>
        <taxon>Bacteria</taxon>
        <taxon>Pseudomonadati</taxon>
        <taxon>Thermodesulfobacteriota</taxon>
        <taxon>Desulfobulbia</taxon>
        <taxon>Desulfobulbales</taxon>
        <taxon>Desulfobulbaceae</taxon>
        <taxon>Candidatus Electrothrix</taxon>
    </lineage>
</organism>
<dbReference type="PANTHER" id="PTHR43377">
    <property type="entry name" value="BILIVERDIN REDUCTASE A"/>
    <property type="match status" value="1"/>
</dbReference>
<dbReference type="Proteomes" id="UP000288086">
    <property type="component" value="Unassembled WGS sequence"/>
</dbReference>
<evidence type="ECO:0000313" key="6">
    <source>
        <dbReference type="EMBL" id="RWX48921.1"/>
    </source>
</evidence>
<dbReference type="SUPFAM" id="SSF55347">
    <property type="entry name" value="Glyceraldehyde-3-phosphate dehydrogenase-like, C-terminal domain"/>
    <property type="match status" value="1"/>
</dbReference>
<dbReference type="CDD" id="cd03358">
    <property type="entry name" value="LbH_WxcM_N_like"/>
    <property type="match status" value="1"/>
</dbReference>
<dbReference type="Gene3D" id="2.20.70.110">
    <property type="match status" value="1"/>
</dbReference>
<proteinExistence type="predicted"/>
<dbReference type="PANTHER" id="PTHR43377:SF6">
    <property type="entry name" value="GFO_IDH_MOCA-LIKE OXIDOREDUCTASE N-TERMINAL DOMAIN-CONTAINING PROTEIN"/>
    <property type="match status" value="1"/>
</dbReference>
<dbReference type="EC" id="2.3.1.201" evidence="6"/>
<dbReference type="Pfam" id="PF00132">
    <property type="entry name" value="Hexapep"/>
    <property type="match status" value="2"/>
</dbReference>
<dbReference type="SUPFAM" id="SSF51161">
    <property type="entry name" value="Trimeric LpxA-like enzymes"/>
    <property type="match status" value="1"/>
</dbReference>
<dbReference type="Gene3D" id="3.40.50.720">
    <property type="entry name" value="NAD(P)-binding Rossmann-like Domain"/>
    <property type="match status" value="1"/>
</dbReference>
<keyword evidence="7" id="KW-1185">Reference proteome</keyword>
<dbReference type="Pfam" id="PF22725">
    <property type="entry name" value="GFO_IDH_MocA_C3"/>
    <property type="match status" value="1"/>
</dbReference>
<evidence type="ECO:0000259" key="4">
    <source>
        <dbReference type="Pfam" id="PF01408"/>
    </source>
</evidence>
<protein>
    <submittedName>
        <fullName evidence="6">UDP-2-acetamido-3-amino-2,3-dideoxy-glucuronate N-acetyltransferase</fullName>
        <ecNumber evidence="6">2.3.1.201</ecNumber>
    </submittedName>
</protein>
<feature type="domain" description="GFO/IDH/MocA-like oxidoreductase" evidence="5">
    <location>
        <begin position="127"/>
        <end position="235"/>
    </location>
</feature>
<evidence type="ECO:0000256" key="3">
    <source>
        <dbReference type="ARBA" id="ARBA00023315"/>
    </source>
</evidence>
<name>A0A3S3UCV1_9BACT</name>
<feature type="domain" description="Gfo/Idh/MocA-like oxidoreductase N-terminal" evidence="4">
    <location>
        <begin position="2"/>
        <end position="118"/>
    </location>
</feature>
<dbReference type="EMBL" id="MTKP01000097">
    <property type="protein sequence ID" value="RWX48921.1"/>
    <property type="molecule type" value="Genomic_DNA"/>
</dbReference>
<dbReference type="Pfam" id="PF01408">
    <property type="entry name" value="GFO_IDH_MocA"/>
    <property type="match status" value="1"/>
</dbReference>
<dbReference type="InterPro" id="IPR000683">
    <property type="entry name" value="Gfo/Idh/MocA-like_OxRdtase_N"/>
</dbReference>
<dbReference type="GO" id="GO:0016746">
    <property type="term" value="F:acyltransferase activity"/>
    <property type="evidence" value="ECO:0007669"/>
    <property type="project" value="UniProtKB-KW"/>
</dbReference>
<comment type="caution">
    <text evidence="6">The sequence shown here is derived from an EMBL/GenBank/DDBJ whole genome shotgun (WGS) entry which is preliminary data.</text>
</comment>
<evidence type="ECO:0000256" key="1">
    <source>
        <dbReference type="ARBA" id="ARBA00022679"/>
    </source>
</evidence>
<evidence type="ECO:0000313" key="7">
    <source>
        <dbReference type="Proteomes" id="UP000288086"/>
    </source>
</evidence>
<keyword evidence="1 6" id="KW-0808">Transferase</keyword>
<dbReference type="GO" id="GO:0000166">
    <property type="term" value="F:nucleotide binding"/>
    <property type="evidence" value="ECO:0007669"/>
    <property type="project" value="InterPro"/>
</dbReference>
<dbReference type="InterPro" id="IPR001451">
    <property type="entry name" value="Hexapep"/>
</dbReference>
<dbReference type="InterPro" id="IPR018357">
    <property type="entry name" value="Hexapep_transf_CS"/>
</dbReference>
<keyword evidence="3 6" id="KW-0012">Acyltransferase</keyword>
<reference evidence="6 7" key="1">
    <citation type="submission" date="2017-01" db="EMBL/GenBank/DDBJ databases">
        <title>The cable genome- insights into the physiology and evolution of filamentous bacteria capable of sulfide oxidation via long distance electron transfer.</title>
        <authorList>
            <person name="Schreiber L."/>
            <person name="Bjerg J.T."/>
            <person name="Boggild A."/>
            <person name="Van De Vossenberg J."/>
            <person name="Meysman F."/>
            <person name="Nielsen L.P."/>
            <person name="Schramm A."/>
            <person name="Kjeldsen K.U."/>
        </authorList>
    </citation>
    <scope>NUCLEOTIDE SEQUENCE [LARGE SCALE GENOMIC DNA]</scope>
    <source>
        <strain evidence="6">A1</strain>
    </source>
</reference>
<dbReference type="InterPro" id="IPR051450">
    <property type="entry name" value="Gfo/Idh/MocA_Oxidoreductases"/>
</dbReference>
<dbReference type="PROSITE" id="PS00101">
    <property type="entry name" value="HEXAPEP_TRANSFERASES"/>
    <property type="match status" value="1"/>
</dbReference>
<evidence type="ECO:0000256" key="2">
    <source>
        <dbReference type="ARBA" id="ARBA00022737"/>
    </source>
</evidence>
<dbReference type="InterPro" id="IPR011004">
    <property type="entry name" value="Trimer_LpxA-like_sf"/>
</dbReference>
<dbReference type="Gene3D" id="3.30.360.10">
    <property type="entry name" value="Dihydrodipicolinate Reductase, domain 2"/>
    <property type="match status" value="1"/>
</dbReference>
<sequence>MKISVIGSGYWGKNLVRNFHALNALHGICDSNPDTLALFKNDYPDVELSVSFSEVINDSGVTGVAISTPAVTHAALAKEALLAGKDVYVEKPLCLSEKEGIELNRIAREEGRILMIGHLLWYHPLVLKLKELIDAGELGRIQYIYSNRLNLGKLRREENVLWSFAPHDISVILGITGEMPTTVCAQGGNFLHQQIADTTVTLLNFSSGTRAHIFVSWLHPFKEQMLVVVGDKQMAVFNDTAPWEEKLQLYPHTVKWEGNVPVADRAEAVMVHAEQEEPLRAECAHFLDCIATRNRPRTDGEEGLRVLTVLNCCQESLEKGNVALVPVAGPKANIDIHETAQVDDNVQIGAGTKVWHFSHILSGSIIGDTCSIGQNVVIGPDVRIGSGCKIQNNVSVYNGVELEDDVFCGPSMVFTNVLNPRSAVSRKKEFRKTIVRKGATIGANATIISGIEVGESAFIGAGAVVTHDVPAFALMTGNPAKQTGWMSRYGEKLGLPLQGDGEDVCPHTGEKYVLKNGKIAISALS</sequence>
<accession>A0A3S3UCV1</accession>
<dbReference type="InterPro" id="IPR036291">
    <property type="entry name" value="NAD(P)-bd_dom_sf"/>
</dbReference>
<dbReference type="Gene3D" id="2.160.10.10">
    <property type="entry name" value="Hexapeptide repeat proteins"/>
    <property type="match status" value="1"/>
</dbReference>
<dbReference type="InterPro" id="IPR055170">
    <property type="entry name" value="GFO_IDH_MocA-like_dom"/>
</dbReference>
<dbReference type="AlphaFoldDB" id="A0A3S3UCV1"/>
<evidence type="ECO:0000259" key="5">
    <source>
        <dbReference type="Pfam" id="PF22725"/>
    </source>
</evidence>